<keyword evidence="2" id="KW-0479">Metal-binding</keyword>
<dbReference type="GO" id="GO:0043386">
    <property type="term" value="P:mycotoxin biosynthetic process"/>
    <property type="evidence" value="ECO:0007669"/>
    <property type="project" value="UniProtKB-ARBA"/>
</dbReference>
<accession>A0AAD9SHE2</accession>
<evidence type="ECO:0000256" key="1">
    <source>
        <dbReference type="ARBA" id="ARBA00022679"/>
    </source>
</evidence>
<organism evidence="4 5">
    <name type="scientific">Phomopsis amygdali</name>
    <name type="common">Fusicoccum amygdali</name>
    <dbReference type="NCBI Taxonomy" id="1214568"/>
    <lineage>
        <taxon>Eukaryota</taxon>
        <taxon>Fungi</taxon>
        <taxon>Dikarya</taxon>
        <taxon>Ascomycota</taxon>
        <taxon>Pezizomycotina</taxon>
        <taxon>Sordariomycetes</taxon>
        <taxon>Sordariomycetidae</taxon>
        <taxon>Diaporthales</taxon>
        <taxon>Diaporthaceae</taxon>
        <taxon>Diaporthe</taxon>
    </lineage>
</organism>
<gene>
    <name evidence="4" type="ORF">N8I77_006257</name>
</gene>
<dbReference type="GO" id="GO:0004659">
    <property type="term" value="F:prenyltransferase activity"/>
    <property type="evidence" value="ECO:0007669"/>
    <property type="project" value="InterPro"/>
</dbReference>
<dbReference type="InterPro" id="IPR033749">
    <property type="entry name" value="Polyprenyl_synt_CS"/>
</dbReference>
<dbReference type="SUPFAM" id="SSF48576">
    <property type="entry name" value="Terpenoid synthases"/>
    <property type="match status" value="2"/>
</dbReference>
<dbReference type="InterPro" id="IPR008949">
    <property type="entry name" value="Isoprenoid_synthase_dom_sf"/>
</dbReference>
<keyword evidence="1" id="KW-0808">Transferase</keyword>
<dbReference type="EMBL" id="JAUJFL010000003">
    <property type="protein sequence ID" value="KAK2607594.1"/>
    <property type="molecule type" value="Genomic_DNA"/>
</dbReference>
<name>A0AAD9SHE2_PHOAM</name>
<dbReference type="SFLD" id="SFLDS00005">
    <property type="entry name" value="Isoprenoid_Synthase_Type_I"/>
    <property type="match status" value="1"/>
</dbReference>
<sequence length="723" mass="81447">MEYRYSYVIDPSSYDNQGLCNGIPLRVHRNADIEEYATISLRNDWRKHVGPLPLTSYGGNLGPKYNFTAVTLPECRPDRLEIVSYIMEFAFLHDDLVDTAQVDEALALNDTWRDGITEGLDTTSAKGKKSGEGLILRNILKEVTAIDPVRAAELMKFWKRDLDVSRDRKHFRDFDDYMEYRIVDCASYFLIALSTFAMALTIPAEDKDEVFTLTRPVWAAAALTNDVQSWEKEDKLFQKDNATDMTNGVWMLMKQYSIGVEEAKRRILGKAREHVAEFVKTLSQIHNRLDLSLDSRLFVEAMQYMISGNLMWGISTPRYHSDQSLDEMMVARMKYGWPNHREVTKLTSDLENRGTKRTHQDTEGVQSVKRFNGASTKNGINGTNGINGLNGINGSNGVKIKRHKNKEYSGALSKDSDLVLNMDLNGLSSAIICAPADYIGSLPSKGIRDNVADALSIWLDVPAKELNQIKRAINLLHNASLMLDDVQDGSVLRRAQPTTHTVFGPAQTINSAGHQIIQAMNEIRKLGSDDCLDIFSEELEKLYVGQSHDLYWVYNDSCPTIEDYFKMVDYSGLFNMLARLMTAKSSSSSSPDLTALVGLLGRYFQIRDDYMNLTSADYTVEKGFCEDLDEGKFSITLLHALSAAPEPEALLLRNLMSGRRNDGKLSVVQKNLALSIIEGARSLEYTAAVLQKLYKAIVRELESTERQFGENKPFRFLLSLLKV</sequence>
<evidence type="ECO:0000256" key="3">
    <source>
        <dbReference type="ARBA" id="ARBA00022842"/>
    </source>
</evidence>
<dbReference type="Pfam" id="PF19086">
    <property type="entry name" value="Terpene_syn_C_2"/>
    <property type="match status" value="1"/>
</dbReference>
<dbReference type="PANTHER" id="PTHR12001">
    <property type="entry name" value="GERANYLGERANYL PYROPHOSPHATE SYNTHASE"/>
    <property type="match status" value="1"/>
</dbReference>
<reference evidence="4" key="1">
    <citation type="submission" date="2023-06" db="EMBL/GenBank/DDBJ databases">
        <authorList>
            <person name="Noh H."/>
        </authorList>
    </citation>
    <scope>NUCLEOTIDE SEQUENCE</scope>
    <source>
        <strain evidence="4">DUCC20226</strain>
    </source>
</reference>
<dbReference type="GO" id="GO:0046165">
    <property type="term" value="P:alcohol biosynthetic process"/>
    <property type="evidence" value="ECO:0007669"/>
    <property type="project" value="UniProtKB-ARBA"/>
</dbReference>
<proteinExistence type="predicted"/>
<dbReference type="Proteomes" id="UP001265746">
    <property type="component" value="Unassembled WGS sequence"/>
</dbReference>
<dbReference type="AlphaFoldDB" id="A0AAD9SHE2"/>
<keyword evidence="5" id="KW-1185">Reference proteome</keyword>
<dbReference type="GO" id="GO:0046872">
    <property type="term" value="F:metal ion binding"/>
    <property type="evidence" value="ECO:0007669"/>
    <property type="project" value="UniProtKB-KW"/>
</dbReference>
<dbReference type="GO" id="GO:0008299">
    <property type="term" value="P:isoprenoid biosynthetic process"/>
    <property type="evidence" value="ECO:0007669"/>
    <property type="project" value="InterPro"/>
</dbReference>
<evidence type="ECO:0000313" key="5">
    <source>
        <dbReference type="Proteomes" id="UP001265746"/>
    </source>
</evidence>
<dbReference type="InterPro" id="IPR000092">
    <property type="entry name" value="Polyprenyl_synt"/>
</dbReference>
<dbReference type="PROSITE" id="PS00444">
    <property type="entry name" value="POLYPRENYL_SYNTHASE_2"/>
    <property type="match status" value="1"/>
</dbReference>
<dbReference type="Pfam" id="PF00348">
    <property type="entry name" value="polyprenyl_synt"/>
    <property type="match status" value="1"/>
</dbReference>
<protein>
    <submittedName>
        <fullName evidence="4">Uncharacterized protein</fullName>
    </submittedName>
</protein>
<comment type="caution">
    <text evidence="4">The sequence shown here is derived from an EMBL/GenBank/DDBJ whole genome shotgun (WGS) entry which is preliminary data.</text>
</comment>
<dbReference type="PANTHER" id="PTHR12001:SF72">
    <property type="entry name" value="THIJ_PFPI FAMILY PROTEIN (AFU_ORTHOLOGUE AFUA_3G01210)-RELATED"/>
    <property type="match status" value="1"/>
</dbReference>
<keyword evidence="3" id="KW-0460">Magnesium</keyword>
<dbReference type="Gene3D" id="1.10.600.10">
    <property type="entry name" value="Farnesyl Diphosphate Synthase"/>
    <property type="match status" value="2"/>
</dbReference>
<evidence type="ECO:0000256" key="2">
    <source>
        <dbReference type="ARBA" id="ARBA00022723"/>
    </source>
</evidence>
<evidence type="ECO:0000313" key="4">
    <source>
        <dbReference type="EMBL" id="KAK2607594.1"/>
    </source>
</evidence>